<comment type="caution">
    <text evidence="4">The sequence shown here is derived from an EMBL/GenBank/DDBJ whole genome shotgun (WGS) entry which is preliminary data.</text>
</comment>
<keyword evidence="2" id="KW-0503">Monooxygenase</keyword>
<dbReference type="RefSeq" id="WP_133990829.1">
    <property type="nucleotide sequence ID" value="NZ_SODV01000001.1"/>
</dbReference>
<dbReference type="Proteomes" id="UP000294498">
    <property type="component" value="Unassembled WGS sequence"/>
</dbReference>
<evidence type="ECO:0000313" key="5">
    <source>
        <dbReference type="Proteomes" id="UP000294498"/>
    </source>
</evidence>
<dbReference type="PANTHER" id="PTHR13789:SF309">
    <property type="entry name" value="PUTATIVE (AFU_ORTHOLOGUE AFUA_6G14510)-RELATED"/>
    <property type="match status" value="1"/>
</dbReference>
<dbReference type="EMBL" id="SODV01000001">
    <property type="protein sequence ID" value="TDW99811.1"/>
    <property type="molecule type" value="Genomic_DNA"/>
</dbReference>
<dbReference type="Pfam" id="PF01494">
    <property type="entry name" value="FAD_binding_3"/>
    <property type="match status" value="1"/>
</dbReference>
<keyword evidence="1" id="KW-0560">Oxidoreductase</keyword>
<dbReference type="InterPro" id="IPR050493">
    <property type="entry name" value="FAD-dep_Monooxygenase_BioMet"/>
</dbReference>
<gene>
    <name evidence="4" type="ORF">EDB95_0823</name>
</gene>
<dbReference type="InterPro" id="IPR002938">
    <property type="entry name" value="FAD-bd"/>
</dbReference>
<dbReference type="PANTHER" id="PTHR13789">
    <property type="entry name" value="MONOOXYGENASE"/>
    <property type="match status" value="1"/>
</dbReference>
<dbReference type="SUPFAM" id="SSF51905">
    <property type="entry name" value="FAD/NAD(P)-binding domain"/>
    <property type="match status" value="1"/>
</dbReference>
<reference evidence="4 5" key="1">
    <citation type="submission" date="2019-03" db="EMBL/GenBank/DDBJ databases">
        <title>Genomic Encyclopedia of Type Strains, Phase IV (KMG-IV): sequencing the most valuable type-strain genomes for metagenomic binning, comparative biology and taxonomic classification.</title>
        <authorList>
            <person name="Goeker M."/>
        </authorList>
    </citation>
    <scope>NUCLEOTIDE SEQUENCE [LARGE SCALE GENOMIC DNA]</scope>
    <source>
        <strain evidence="4 5">DSM 100059</strain>
    </source>
</reference>
<dbReference type="InterPro" id="IPR036188">
    <property type="entry name" value="FAD/NAD-bd_sf"/>
</dbReference>
<dbReference type="GO" id="GO:0004497">
    <property type="term" value="F:monooxygenase activity"/>
    <property type="evidence" value="ECO:0007669"/>
    <property type="project" value="UniProtKB-KW"/>
</dbReference>
<evidence type="ECO:0000313" key="4">
    <source>
        <dbReference type="EMBL" id="TDW99811.1"/>
    </source>
</evidence>
<name>A0A4R8DP20_9BACT</name>
<feature type="domain" description="FAD-binding" evidence="3">
    <location>
        <begin position="5"/>
        <end position="349"/>
    </location>
</feature>
<dbReference type="OrthoDB" id="9766816at2"/>
<dbReference type="AlphaFoldDB" id="A0A4R8DP20"/>
<dbReference type="GO" id="GO:0071949">
    <property type="term" value="F:FAD binding"/>
    <property type="evidence" value="ECO:0007669"/>
    <property type="project" value="InterPro"/>
</dbReference>
<evidence type="ECO:0000256" key="1">
    <source>
        <dbReference type="ARBA" id="ARBA00023002"/>
    </source>
</evidence>
<protein>
    <submittedName>
        <fullName evidence="4">2-polyprenyl-6-methoxyphenol hydroxylase-like FAD-dependent oxidoreductase</fullName>
    </submittedName>
</protein>
<organism evidence="4 5">
    <name type="scientific">Dinghuibacter silviterrae</name>
    <dbReference type="NCBI Taxonomy" id="1539049"/>
    <lineage>
        <taxon>Bacteria</taxon>
        <taxon>Pseudomonadati</taxon>
        <taxon>Bacteroidota</taxon>
        <taxon>Chitinophagia</taxon>
        <taxon>Chitinophagales</taxon>
        <taxon>Chitinophagaceae</taxon>
        <taxon>Dinghuibacter</taxon>
    </lineage>
</organism>
<sequence length="396" mass="43074">MKKHNVLIIGGGIGGLALALALKKSGVPCAVYEAFDYKQGVGAGFNIAPNGMKVLGTLGVADKIIAKGSVVNDHWFRSVRGKVIAHMRNGKPGKYEQPGVSLSRAAVYEVLTEEIHAKGIEIHYNKRLRDMTDEGLRIVAHFEDGTSATGAVLMGADGLHSKVRELIFPDAPKPEFTGLIGVGGFVPADAVPHLSGSDQHSLTYIPGPEGFVGYTGAGEGQMMWWGNYPSEHPLDQNETGAVPAEGLRRRMLTRFCGYPSPVNELIAGTTRAFALNDMALESLPTWHSGKVLLIGDAAHAVSSSSGQGASLALEDALYLARLFRDVQEGYASVFAQFERARRPRVEKIIAEGKRRRERKKATSPLEVRVGEWMMRFFIGLFGERSLDKNYSYTVEF</sequence>
<dbReference type="PRINTS" id="PR00420">
    <property type="entry name" value="RNGMNOXGNASE"/>
</dbReference>
<accession>A0A4R8DP20</accession>
<evidence type="ECO:0000259" key="3">
    <source>
        <dbReference type="Pfam" id="PF01494"/>
    </source>
</evidence>
<keyword evidence="5" id="KW-1185">Reference proteome</keyword>
<evidence type="ECO:0000256" key="2">
    <source>
        <dbReference type="ARBA" id="ARBA00023033"/>
    </source>
</evidence>
<proteinExistence type="predicted"/>
<dbReference type="Gene3D" id="3.50.50.60">
    <property type="entry name" value="FAD/NAD(P)-binding domain"/>
    <property type="match status" value="1"/>
</dbReference>